<comment type="similarity">
    <text evidence="6">Belongs to the NhaA Na(+)/H(+) (TC 2.A.33) antiporter family.</text>
</comment>
<evidence type="ECO:0000256" key="3">
    <source>
        <dbReference type="ARBA" id="ARBA00022692"/>
    </source>
</evidence>
<feature type="transmembrane region" description="Helical" evidence="6">
    <location>
        <begin position="216"/>
        <end position="242"/>
    </location>
</feature>
<dbReference type="InterPro" id="IPR023171">
    <property type="entry name" value="Na/H_antiporter_dom_sf"/>
</dbReference>
<evidence type="ECO:0000313" key="8">
    <source>
        <dbReference type="Proteomes" id="UP000552757"/>
    </source>
</evidence>
<dbReference type="InterPro" id="IPR004670">
    <property type="entry name" value="NhaA"/>
</dbReference>
<dbReference type="EMBL" id="JACIEB010000002">
    <property type="protein sequence ID" value="MBB3981511.1"/>
    <property type="molecule type" value="Genomic_DNA"/>
</dbReference>
<feature type="transmembrane region" description="Helical" evidence="6">
    <location>
        <begin position="174"/>
        <end position="204"/>
    </location>
</feature>
<keyword evidence="3 6" id="KW-0812">Transmembrane</keyword>
<dbReference type="GO" id="GO:0005886">
    <property type="term" value="C:plasma membrane"/>
    <property type="evidence" value="ECO:0007669"/>
    <property type="project" value="UniProtKB-SubCell"/>
</dbReference>
<dbReference type="Pfam" id="PF06965">
    <property type="entry name" value="Na_H_antiport_1"/>
    <property type="match status" value="1"/>
</dbReference>
<evidence type="ECO:0000256" key="2">
    <source>
        <dbReference type="ARBA" id="ARBA00022475"/>
    </source>
</evidence>
<organism evidence="7 8">
    <name type="scientific">Sphingobium fontiphilum</name>
    <dbReference type="NCBI Taxonomy" id="944425"/>
    <lineage>
        <taxon>Bacteria</taxon>
        <taxon>Pseudomonadati</taxon>
        <taxon>Pseudomonadota</taxon>
        <taxon>Alphaproteobacteria</taxon>
        <taxon>Sphingomonadales</taxon>
        <taxon>Sphingomonadaceae</taxon>
        <taxon>Sphingobium</taxon>
    </lineage>
</organism>
<dbReference type="NCBIfam" id="TIGR00773">
    <property type="entry name" value="NhaA"/>
    <property type="match status" value="1"/>
</dbReference>
<gene>
    <name evidence="6" type="primary">nhaA</name>
    <name evidence="7" type="ORF">GGR44_001158</name>
</gene>
<dbReference type="Proteomes" id="UP000552757">
    <property type="component" value="Unassembled WGS sequence"/>
</dbReference>
<dbReference type="RefSeq" id="WP_183954497.1">
    <property type="nucleotide sequence ID" value="NZ_JACIEB010000002.1"/>
</dbReference>
<feature type="transmembrane region" description="Helical" evidence="6">
    <location>
        <begin position="20"/>
        <end position="39"/>
    </location>
</feature>
<protein>
    <recommendedName>
        <fullName evidence="6">Na(+)/H(+) antiporter NhaA</fullName>
    </recommendedName>
    <alternativeName>
        <fullName evidence="6">Sodium/proton antiporter NhaA</fullName>
    </alternativeName>
</protein>
<dbReference type="PANTHER" id="PTHR30341">
    <property type="entry name" value="SODIUM ION/PROTON ANTIPORTER NHAA-RELATED"/>
    <property type="match status" value="1"/>
</dbReference>
<feature type="transmembrane region" description="Helical" evidence="6">
    <location>
        <begin position="341"/>
        <end position="363"/>
    </location>
</feature>
<keyword evidence="6" id="KW-0050">Antiport</keyword>
<dbReference type="Gene3D" id="1.20.1530.10">
    <property type="entry name" value="Na+/H+ antiporter like domain"/>
    <property type="match status" value="1"/>
</dbReference>
<dbReference type="GO" id="GO:0006885">
    <property type="term" value="P:regulation of pH"/>
    <property type="evidence" value="ECO:0007669"/>
    <property type="project" value="UniProtKB-UniRule"/>
</dbReference>
<comment type="catalytic activity">
    <reaction evidence="6">
        <text>Na(+)(in) + 2 H(+)(out) = Na(+)(out) + 2 H(+)(in)</text>
        <dbReference type="Rhea" id="RHEA:29251"/>
        <dbReference type="ChEBI" id="CHEBI:15378"/>
        <dbReference type="ChEBI" id="CHEBI:29101"/>
    </reaction>
</comment>
<reference evidence="7 8" key="1">
    <citation type="submission" date="2020-08" db="EMBL/GenBank/DDBJ databases">
        <title>Genomic Encyclopedia of Type Strains, Phase IV (KMG-IV): sequencing the most valuable type-strain genomes for metagenomic binning, comparative biology and taxonomic classification.</title>
        <authorList>
            <person name="Goeker M."/>
        </authorList>
    </citation>
    <scope>NUCLEOTIDE SEQUENCE [LARGE SCALE GENOMIC DNA]</scope>
    <source>
        <strain evidence="7 8">DSM 29348</strain>
    </source>
</reference>
<evidence type="ECO:0000256" key="5">
    <source>
        <dbReference type="ARBA" id="ARBA00023136"/>
    </source>
</evidence>
<evidence type="ECO:0000256" key="4">
    <source>
        <dbReference type="ARBA" id="ARBA00022989"/>
    </source>
</evidence>
<feature type="transmembrane region" description="Helical" evidence="6">
    <location>
        <begin position="273"/>
        <end position="299"/>
    </location>
</feature>
<dbReference type="PANTHER" id="PTHR30341:SF0">
    <property type="entry name" value="NA(+)_H(+) ANTIPORTER NHAA"/>
    <property type="match status" value="1"/>
</dbReference>
<evidence type="ECO:0000313" key="7">
    <source>
        <dbReference type="EMBL" id="MBB3981511.1"/>
    </source>
</evidence>
<keyword evidence="6" id="KW-0406">Ion transport</keyword>
<dbReference type="AlphaFoldDB" id="A0A7W6GMR9"/>
<name>A0A7W6GMR9_9SPHN</name>
<feature type="transmembrane region" description="Helical" evidence="6">
    <location>
        <begin position="106"/>
        <end position="123"/>
    </location>
</feature>
<feature type="transmembrane region" description="Helical" evidence="6">
    <location>
        <begin position="67"/>
        <end position="85"/>
    </location>
</feature>
<dbReference type="HAMAP" id="MF_01844">
    <property type="entry name" value="NhaA"/>
    <property type="match status" value="1"/>
</dbReference>
<keyword evidence="6" id="KW-0739">Sodium transport</keyword>
<sequence>MIQSQRPRSNLREFLSGEAAGGILLMTSAALALLLANLSEETAHLYHLLVHAQTGPTLTPKLGPMTVHLWINDGLMAIFFLLVGLEIKREFVDGRLSSWERRRLPVIAAAAGMVFPAVVYLAFTSGDATLTNGWAIPAATDIAFAIGVLALLGPRAPTSLKLFLTTVAIVDDMGAVAIIAVAYTAGLNSLALFAAAIILVAMYVMNKSGVKSLPLYLIGFALLWYAMLLSGVHATIAGVLAAMMVPIRKTPAAPDAIDSPLHRLEHAIHPWSAYAIVPLFGFANAGVSLGGGAAGHLVAPLPLGIAAGLFLGKQFGVFGAIWLSVRMGLATRPKGANWAQIYGVSLLCGIGFTMSLFIGALAFPHSPLLIEEAKIGTLAGSVLSAVVGFLVLRFAPTRKAPVPSRKPA</sequence>
<dbReference type="NCBIfam" id="NF007111">
    <property type="entry name" value="PRK09560.1"/>
    <property type="match status" value="1"/>
</dbReference>
<feature type="transmembrane region" description="Helical" evidence="6">
    <location>
        <begin position="375"/>
        <end position="395"/>
    </location>
</feature>
<comment type="subcellular location">
    <subcellularLocation>
        <location evidence="1">Cell inner membrane</location>
        <topology evidence="1">Multi-pass membrane protein</topology>
    </subcellularLocation>
    <subcellularLocation>
        <location evidence="6">Cell membrane</location>
        <topology evidence="6">Multi-pass membrane protein</topology>
    </subcellularLocation>
</comment>
<dbReference type="GO" id="GO:0015385">
    <property type="term" value="F:sodium:proton antiporter activity"/>
    <property type="evidence" value="ECO:0007669"/>
    <property type="project" value="UniProtKB-UniRule"/>
</dbReference>
<keyword evidence="5 6" id="KW-0472">Membrane</keyword>
<evidence type="ECO:0000256" key="6">
    <source>
        <dbReference type="HAMAP-Rule" id="MF_01844"/>
    </source>
</evidence>
<keyword evidence="2 6" id="KW-1003">Cell membrane</keyword>
<proteinExistence type="inferred from homology"/>
<comment type="function">
    <text evidence="6">Na(+)/H(+) antiporter that extrudes sodium in exchange for external protons.</text>
</comment>
<keyword evidence="8" id="KW-1185">Reference proteome</keyword>
<accession>A0A7W6GMR9</accession>
<feature type="transmembrane region" description="Helical" evidence="6">
    <location>
        <begin position="305"/>
        <end position="329"/>
    </location>
</feature>
<comment type="caution">
    <text evidence="7">The sequence shown here is derived from an EMBL/GenBank/DDBJ whole genome shotgun (WGS) entry which is preliminary data.</text>
</comment>
<dbReference type="NCBIfam" id="NF007112">
    <property type="entry name" value="PRK09561.1"/>
    <property type="match status" value="1"/>
</dbReference>
<feature type="transmembrane region" description="Helical" evidence="6">
    <location>
        <begin position="135"/>
        <end position="153"/>
    </location>
</feature>
<evidence type="ECO:0000256" key="1">
    <source>
        <dbReference type="ARBA" id="ARBA00004429"/>
    </source>
</evidence>
<keyword evidence="6" id="KW-0813">Transport</keyword>
<keyword evidence="6" id="KW-0915">Sodium</keyword>
<keyword evidence="4 6" id="KW-1133">Transmembrane helix</keyword>